<name>A0A2C8FE43_9BACT</name>
<accession>A0A2C8FE43</accession>
<organism evidence="1 2">
    <name type="scientific">Pseudodesulfovibrio profundus</name>
    <dbReference type="NCBI Taxonomy" id="57320"/>
    <lineage>
        <taxon>Bacteria</taxon>
        <taxon>Pseudomonadati</taxon>
        <taxon>Thermodesulfobacteriota</taxon>
        <taxon>Desulfovibrionia</taxon>
        <taxon>Desulfovibrionales</taxon>
        <taxon>Desulfovibrionaceae</taxon>
    </lineage>
</organism>
<dbReference type="Proteomes" id="UP000219215">
    <property type="component" value="Chromosome DPRO"/>
</dbReference>
<sequence length="37" mass="4274">MHDSLLWLPPVTLSLEAVEGVLRQALLRNTIYYFKVS</sequence>
<reference evidence="2" key="1">
    <citation type="submission" date="2017-09" db="EMBL/GenBank/DDBJ databases">
        <authorList>
            <person name="Regsiter A."/>
            <person name="William W."/>
        </authorList>
    </citation>
    <scope>NUCLEOTIDE SEQUENCE [LARGE SCALE GENOMIC DNA]</scope>
    <source>
        <strain evidence="2">500-1</strain>
    </source>
</reference>
<evidence type="ECO:0000313" key="1">
    <source>
        <dbReference type="EMBL" id="SOB60327.1"/>
    </source>
</evidence>
<dbReference type="KEGG" id="pprf:DPRO_3413"/>
<dbReference type="EMBL" id="LT907975">
    <property type="protein sequence ID" value="SOB60327.1"/>
    <property type="molecule type" value="Genomic_DNA"/>
</dbReference>
<gene>
    <name evidence="1" type="ORF">DPRO_3413</name>
</gene>
<evidence type="ECO:0000313" key="2">
    <source>
        <dbReference type="Proteomes" id="UP000219215"/>
    </source>
</evidence>
<dbReference type="AlphaFoldDB" id="A0A2C8FE43"/>
<proteinExistence type="predicted"/>
<keyword evidence="2" id="KW-1185">Reference proteome</keyword>
<protein>
    <submittedName>
        <fullName evidence="1">Uncharacterized protein</fullName>
    </submittedName>
</protein>